<sequence>MEGPLEQVLEHPKSPDFIDAATSGFTYDTLAGLDYLQYPHTEAFGMPSINPSPRLGFPSLNLAAPMAEYTYGSSYTTSSPGRPYTPPPHGVFPAALMSLSAGEMSSDSTSGRTSRGSGSHSPNLSSVPRSVRYNPIVPSVARSGRDRKRRSSKHDDFSDDDDDFAPASAPTASNEVRREEIRRQRIESEQRRRDELRDGYRRLKDALPVSNQKSSKVSLLDRATTHIKYLEMTQQQLQTRLQQAENETARLRQVNEALMLGTAEQRHAAAAAAVAAVQQSSF</sequence>
<dbReference type="EMBL" id="JAGFNK010000017">
    <property type="protein sequence ID" value="KAI9511718.1"/>
    <property type="molecule type" value="Genomic_DNA"/>
</dbReference>
<gene>
    <name evidence="1" type="ORF">F5148DRAFT_1280410</name>
</gene>
<name>A0ACC0UJH9_9AGAM</name>
<comment type="caution">
    <text evidence="1">The sequence shown here is derived from an EMBL/GenBank/DDBJ whole genome shotgun (WGS) entry which is preliminary data.</text>
</comment>
<organism evidence="1 2">
    <name type="scientific">Russula earlei</name>
    <dbReference type="NCBI Taxonomy" id="71964"/>
    <lineage>
        <taxon>Eukaryota</taxon>
        <taxon>Fungi</taxon>
        <taxon>Dikarya</taxon>
        <taxon>Basidiomycota</taxon>
        <taxon>Agaricomycotina</taxon>
        <taxon>Agaricomycetes</taxon>
        <taxon>Russulales</taxon>
        <taxon>Russulaceae</taxon>
        <taxon>Russula</taxon>
    </lineage>
</organism>
<dbReference type="Proteomes" id="UP001207468">
    <property type="component" value="Unassembled WGS sequence"/>
</dbReference>
<reference evidence="1" key="1">
    <citation type="submission" date="2021-03" db="EMBL/GenBank/DDBJ databases">
        <title>Evolutionary priming and transition to the ectomycorrhizal habit in an iconic lineage of mushroom-forming fungi: is preadaptation a requirement?</title>
        <authorList>
            <consortium name="DOE Joint Genome Institute"/>
            <person name="Looney B.P."/>
            <person name="Miyauchi S."/>
            <person name="Morin E."/>
            <person name="Drula E."/>
            <person name="Courty P.E."/>
            <person name="Chicoki N."/>
            <person name="Fauchery L."/>
            <person name="Kohler A."/>
            <person name="Kuo A."/>
            <person name="LaButti K."/>
            <person name="Pangilinan J."/>
            <person name="Lipzen A."/>
            <person name="Riley R."/>
            <person name="Andreopoulos W."/>
            <person name="He G."/>
            <person name="Johnson J."/>
            <person name="Barry K.W."/>
            <person name="Grigoriev I.V."/>
            <person name="Nagy L."/>
            <person name="Hibbett D."/>
            <person name="Henrissat B."/>
            <person name="Matheny P.B."/>
            <person name="Labbe J."/>
            <person name="Martin A.F."/>
        </authorList>
    </citation>
    <scope>NUCLEOTIDE SEQUENCE</scope>
    <source>
        <strain evidence="1">BPL698</strain>
    </source>
</reference>
<protein>
    <submittedName>
        <fullName evidence="1">Uncharacterized protein</fullName>
    </submittedName>
</protein>
<evidence type="ECO:0000313" key="1">
    <source>
        <dbReference type="EMBL" id="KAI9511718.1"/>
    </source>
</evidence>
<accession>A0ACC0UJH9</accession>
<evidence type="ECO:0000313" key="2">
    <source>
        <dbReference type="Proteomes" id="UP001207468"/>
    </source>
</evidence>
<proteinExistence type="predicted"/>
<keyword evidence="2" id="KW-1185">Reference proteome</keyword>